<dbReference type="InterPro" id="IPR032819">
    <property type="entry name" value="TruB_C"/>
</dbReference>
<keyword evidence="4 5" id="KW-0413">Isomerase</keyword>
<dbReference type="Gene3D" id="2.30.130.10">
    <property type="entry name" value="PUA domain"/>
    <property type="match status" value="1"/>
</dbReference>
<dbReference type="InterPro" id="IPR015947">
    <property type="entry name" value="PUA-like_sf"/>
</dbReference>
<dbReference type="HAMAP" id="MF_01080">
    <property type="entry name" value="TruB_bact"/>
    <property type="match status" value="1"/>
</dbReference>
<dbReference type="InterPro" id="IPR002501">
    <property type="entry name" value="PsdUridine_synth_N"/>
</dbReference>
<dbReference type="SUPFAM" id="SSF88697">
    <property type="entry name" value="PUA domain-like"/>
    <property type="match status" value="1"/>
</dbReference>
<dbReference type="Pfam" id="PF01509">
    <property type="entry name" value="TruB_N"/>
    <property type="match status" value="1"/>
</dbReference>
<dbReference type="PANTHER" id="PTHR13767">
    <property type="entry name" value="TRNA-PSEUDOURIDINE SYNTHASE"/>
    <property type="match status" value="1"/>
</dbReference>
<dbReference type="InterPro" id="IPR036974">
    <property type="entry name" value="PUA_sf"/>
</dbReference>
<evidence type="ECO:0000256" key="1">
    <source>
        <dbReference type="ARBA" id="ARBA00000385"/>
    </source>
</evidence>
<dbReference type="EC" id="5.4.99.25" evidence="5"/>
<evidence type="ECO:0000259" key="8">
    <source>
        <dbReference type="Pfam" id="PF16198"/>
    </source>
</evidence>
<gene>
    <name evidence="5 9" type="primary">truB</name>
    <name evidence="9" type="ORF">GCM10009801_78850</name>
</gene>
<evidence type="ECO:0000256" key="3">
    <source>
        <dbReference type="ARBA" id="ARBA00022694"/>
    </source>
</evidence>
<dbReference type="PANTHER" id="PTHR13767:SF2">
    <property type="entry name" value="PSEUDOURIDYLATE SYNTHASE TRUB1"/>
    <property type="match status" value="1"/>
</dbReference>
<evidence type="ECO:0000259" key="7">
    <source>
        <dbReference type="Pfam" id="PF09142"/>
    </source>
</evidence>
<dbReference type="Proteomes" id="UP001500016">
    <property type="component" value="Unassembled WGS sequence"/>
</dbReference>
<organism evidence="9 10">
    <name type="scientific">Streptomyces albiaxialis</name>
    <dbReference type="NCBI Taxonomy" id="329523"/>
    <lineage>
        <taxon>Bacteria</taxon>
        <taxon>Bacillati</taxon>
        <taxon>Actinomycetota</taxon>
        <taxon>Actinomycetes</taxon>
        <taxon>Kitasatosporales</taxon>
        <taxon>Streptomycetaceae</taxon>
        <taxon>Streptomyces</taxon>
    </lineage>
</organism>
<evidence type="ECO:0000259" key="6">
    <source>
        <dbReference type="Pfam" id="PF01509"/>
    </source>
</evidence>
<comment type="function">
    <text evidence="5">Responsible for synthesis of pseudouridine from uracil-55 in the psi GC loop of transfer RNAs.</text>
</comment>
<sequence>MARKRDNGPGGLLVVDKPAGFTSHDVVAKLRGMARTRRVGHAGTLDPMATGVLVIGTEKATRLLGHLALTDKQYVASVRLGQDTVTEDAEGEFTASAGASGLAREAVDAGVAKLTGDLMQVPSKVSAVKVDGKRAYARVREGEDVELPPRPVTVSSFQVLEMREDTAEDGTPVTDLLVSVVCSSGTYVRALARDLGAGLGTGGHLTALRRTRVGPYGLDGAHTLEELQAHVDKEEPLPLLPLGEAAAAAFPRWDVDEEQARLIGNGAQLRMPADRDRGSGPVAVFGPGDRFVALVEEAKGRAKSLAVFV</sequence>
<feature type="domain" description="Pseudouridine synthase II N-terminal" evidence="6">
    <location>
        <begin position="32"/>
        <end position="188"/>
    </location>
</feature>
<evidence type="ECO:0000256" key="4">
    <source>
        <dbReference type="ARBA" id="ARBA00023235"/>
    </source>
</evidence>
<feature type="domain" description="tRNA pseudouridylate synthase B C-terminal" evidence="8">
    <location>
        <begin position="189"/>
        <end position="231"/>
    </location>
</feature>
<evidence type="ECO:0000256" key="2">
    <source>
        <dbReference type="ARBA" id="ARBA00005642"/>
    </source>
</evidence>
<dbReference type="InterPro" id="IPR015225">
    <property type="entry name" value="tRNA_psdUridine_synth_fam2_C"/>
</dbReference>
<proteinExistence type="inferred from homology"/>
<dbReference type="Pfam" id="PF16198">
    <property type="entry name" value="TruB_C_2"/>
    <property type="match status" value="1"/>
</dbReference>
<keyword evidence="3 5" id="KW-0819">tRNA processing</keyword>
<dbReference type="CDD" id="cd02573">
    <property type="entry name" value="PseudoU_synth_EcTruB"/>
    <property type="match status" value="1"/>
</dbReference>
<dbReference type="InterPro" id="IPR014780">
    <property type="entry name" value="tRNA_psdUridine_synth_TruB"/>
</dbReference>
<accession>A0ABN2X333</accession>
<protein>
    <recommendedName>
        <fullName evidence="5">tRNA pseudouridine synthase B</fullName>
        <ecNumber evidence="5">5.4.99.25</ecNumber>
    </recommendedName>
    <alternativeName>
        <fullName evidence="5">tRNA pseudouridine(55) synthase</fullName>
        <shortName evidence="5">Psi55 synthase</shortName>
    </alternativeName>
    <alternativeName>
        <fullName evidence="5">tRNA pseudouridylate synthase</fullName>
    </alternativeName>
    <alternativeName>
        <fullName evidence="5">tRNA-uridine isomerase</fullName>
    </alternativeName>
</protein>
<feature type="domain" description="tRNA pseudouridine synthase II TruB subfamily 2 C-terminal" evidence="7">
    <location>
        <begin position="250"/>
        <end position="308"/>
    </location>
</feature>
<dbReference type="RefSeq" id="WP_344535521.1">
    <property type="nucleotide sequence ID" value="NZ_BAAAPE010000029.1"/>
</dbReference>
<reference evidence="9 10" key="1">
    <citation type="journal article" date="2019" name="Int. J. Syst. Evol. Microbiol.">
        <title>The Global Catalogue of Microorganisms (GCM) 10K type strain sequencing project: providing services to taxonomists for standard genome sequencing and annotation.</title>
        <authorList>
            <consortium name="The Broad Institute Genomics Platform"/>
            <consortium name="The Broad Institute Genome Sequencing Center for Infectious Disease"/>
            <person name="Wu L."/>
            <person name="Ma J."/>
        </authorList>
    </citation>
    <scope>NUCLEOTIDE SEQUENCE [LARGE SCALE GENOMIC DNA]</scope>
    <source>
        <strain evidence="9 10">JCM 15478</strain>
    </source>
</reference>
<dbReference type="EMBL" id="BAAAPE010000029">
    <property type="protein sequence ID" value="GAA2103733.1"/>
    <property type="molecule type" value="Genomic_DNA"/>
</dbReference>
<comment type="caution">
    <text evidence="9">The sequence shown here is derived from an EMBL/GenBank/DDBJ whole genome shotgun (WGS) entry which is preliminary data.</text>
</comment>
<dbReference type="Pfam" id="PF09142">
    <property type="entry name" value="TruB_C"/>
    <property type="match status" value="1"/>
</dbReference>
<dbReference type="SUPFAM" id="SSF55120">
    <property type="entry name" value="Pseudouridine synthase"/>
    <property type="match status" value="1"/>
</dbReference>
<comment type="catalytic activity">
    <reaction evidence="1 5">
        <text>uridine(55) in tRNA = pseudouridine(55) in tRNA</text>
        <dbReference type="Rhea" id="RHEA:42532"/>
        <dbReference type="Rhea" id="RHEA-COMP:10101"/>
        <dbReference type="Rhea" id="RHEA-COMP:10102"/>
        <dbReference type="ChEBI" id="CHEBI:65314"/>
        <dbReference type="ChEBI" id="CHEBI:65315"/>
        <dbReference type="EC" id="5.4.99.25"/>
    </reaction>
</comment>
<evidence type="ECO:0000313" key="9">
    <source>
        <dbReference type="EMBL" id="GAA2103733.1"/>
    </source>
</evidence>
<dbReference type="Gene3D" id="3.30.2350.10">
    <property type="entry name" value="Pseudouridine synthase"/>
    <property type="match status" value="1"/>
</dbReference>
<dbReference type="NCBIfam" id="TIGR00431">
    <property type="entry name" value="TruB"/>
    <property type="match status" value="1"/>
</dbReference>
<dbReference type="InterPro" id="IPR020103">
    <property type="entry name" value="PsdUridine_synth_cat_dom_sf"/>
</dbReference>
<evidence type="ECO:0000313" key="10">
    <source>
        <dbReference type="Proteomes" id="UP001500016"/>
    </source>
</evidence>
<name>A0ABN2X333_9ACTN</name>
<keyword evidence="10" id="KW-1185">Reference proteome</keyword>
<evidence type="ECO:0000256" key="5">
    <source>
        <dbReference type="HAMAP-Rule" id="MF_01080"/>
    </source>
</evidence>
<feature type="active site" description="Nucleophile" evidence="5">
    <location>
        <position position="46"/>
    </location>
</feature>
<comment type="similarity">
    <text evidence="2 5">Belongs to the pseudouridine synthase TruB family. Type 1 subfamily.</text>
</comment>